<name>A0AAN9RE15_PHACN</name>
<dbReference type="Proteomes" id="UP001374584">
    <property type="component" value="Unassembled WGS sequence"/>
</dbReference>
<sequence length="67" mass="7392">MHRCPRNVRLVHVSQVLIHGISVTMQKLAAINADTSPFFSISILTVTALISSIIRLGVSRYLGQNDM</sequence>
<keyword evidence="3" id="KW-1185">Reference proteome</keyword>
<protein>
    <submittedName>
        <fullName evidence="2">Uncharacterized protein</fullName>
    </submittedName>
</protein>
<keyword evidence="1" id="KW-0812">Transmembrane</keyword>
<proteinExistence type="predicted"/>
<organism evidence="2 3">
    <name type="scientific">Phaseolus coccineus</name>
    <name type="common">Scarlet runner bean</name>
    <name type="synonym">Phaseolus multiflorus</name>
    <dbReference type="NCBI Taxonomy" id="3886"/>
    <lineage>
        <taxon>Eukaryota</taxon>
        <taxon>Viridiplantae</taxon>
        <taxon>Streptophyta</taxon>
        <taxon>Embryophyta</taxon>
        <taxon>Tracheophyta</taxon>
        <taxon>Spermatophyta</taxon>
        <taxon>Magnoliopsida</taxon>
        <taxon>eudicotyledons</taxon>
        <taxon>Gunneridae</taxon>
        <taxon>Pentapetalae</taxon>
        <taxon>rosids</taxon>
        <taxon>fabids</taxon>
        <taxon>Fabales</taxon>
        <taxon>Fabaceae</taxon>
        <taxon>Papilionoideae</taxon>
        <taxon>50 kb inversion clade</taxon>
        <taxon>NPAAA clade</taxon>
        <taxon>indigoferoid/millettioid clade</taxon>
        <taxon>Phaseoleae</taxon>
        <taxon>Phaseolus</taxon>
    </lineage>
</organism>
<evidence type="ECO:0000313" key="2">
    <source>
        <dbReference type="EMBL" id="KAK7372440.1"/>
    </source>
</evidence>
<dbReference type="AlphaFoldDB" id="A0AAN9RE15"/>
<evidence type="ECO:0000313" key="3">
    <source>
        <dbReference type="Proteomes" id="UP001374584"/>
    </source>
</evidence>
<evidence type="ECO:0000256" key="1">
    <source>
        <dbReference type="SAM" id="Phobius"/>
    </source>
</evidence>
<keyword evidence="1" id="KW-0472">Membrane</keyword>
<dbReference type="EMBL" id="JAYMYR010000003">
    <property type="protein sequence ID" value="KAK7372440.1"/>
    <property type="molecule type" value="Genomic_DNA"/>
</dbReference>
<keyword evidence="1" id="KW-1133">Transmembrane helix</keyword>
<accession>A0AAN9RE15</accession>
<reference evidence="2 3" key="1">
    <citation type="submission" date="2024-01" db="EMBL/GenBank/DDBJ databases">
        <title>The genomes of 5 underutilized Papilionoideae crops provide insights into root nodulation and disease resistanc.</title>
        <authorList>
            <person name="Jiang F."/>
        </authorList>
    </citation>
    <scope>NUCLEOTIDE SEQUENCE [LARGE SCALE GENOMIC DNA]</scope>
    <source>
        <strain evidence="2">JINMINGXINNONG_FW02</strain>
        <tissue evidence="2">Leaves</tissue>
    </source>
</reference>
<comment type="caution">
    <text evidence="2">The sequence shown here is derived from an EMBL/GenBank/DDBJ whole genome shotgun (WGS) entry which is preliminary data.</text>
</comment>
<gene>
    <name evidence="2" type="ORF">VNO80_05818</name>
</gene>
<feature type="transmembrane region" description="Helical" evidence="1">
    <location>
        <begin position="38"/>
        <end position="58"/>
    </location>
</feature>